<protein>
    <submittedName>
        <fullName evidence="1">Uncharacterized protein</fullName>
    </submittedName>
</protein>
<reference evidence="1 2" key="1">
    <citation type="submission" date="2018-05" db="EMBL/GenBank/DDBJ databases">
        <title>Chitinophaga sp. K3CV102501T nov., isolated from isolated from a monsoon evergreen broad-leaved forest soil.</title>
        <authorList>
            <person name="Lv Y."/>
        </authorList>
    </citation>
    <scope>NUCLEOTIDE SEQUENCE [LARGE SCALE GENOMIC DNA]</scope>
    <source>
        <strain evidence="1 2">GDMCC 1.1325</strain>
    </source>
</reference>
<organism evidence="1 2">
    <name type="scientific">Chitinophaga flava</name>
    <dbReference type="NCBI Taxonomy" id="2259036"/>
    <lineage>
        <taxon>Bacteria</taxon>
        <taxon>Pseudomonadati</taxon>
        <taxon>Bacteroidota</taxon>
        <taxon>Chitinophagia</taxon>
        <taxon>Chitinophagales</taxon>
        <taxon>Chitinophagaceae</taxon>
        <taxon>Chitinophaga</taxon>
    </lineage>
</organism>
<dbReference type="RefSeq" id="WP_113618633.1">
    <property type="nucleotide sequence ID" value="NZ_QFFJ01000002.1"/>
</dbReference>
<sequence length="219" mass="24898">MNSEIKAFLSNELSANKSAFLAITDLHPLLEEFRPLVPELSADDNVSAFVAELEANIRNWWTNPEKDIDMETALFAILFEYSDLLTESEEALVYGITKLENPIPFQVTPYDNLGSYDFANGYYAVPGVSLECCTPLTKLAYFNIDEDKYGHLDVFELEGYSELSNIYMYNAYLALHKALQHLYDHDKLKGVSMKDSFYFLIGEHDCEVQPLFVISGTAR</sequence>
<evidence type="ECO:0000313" key="2">
    <source>
        <dbReference type="Proteomes" id="UP000253410"/>
    </source>
</evidence>
<dbReference type="Proteomes" id="UP000253410">
    <property type="component" value="Unassembled WGS sequence"/>
</dbReference>
<accession>A0A365XVZ7</accession>
<keyword evidence="2" id="KW-1185">Reference proteome</keyword>
<proteinExistence type="predicted"/>
<dbReference type="EMBL" id="QFFJ01000002">
    <property type="protein sequence ID" value="RBL89884.1"/>
    <property type="molecule type" value="Genomic_DNA"/>
</dbReference>
<comment type="caution">
    <text evidence="1">The sequence shown here is derived from an EMBL/GenBank/DDBJ whole genome shotgun (WGS) entry which is preliminary data.</text>
</comment>
<evidence type="ECO:0000313" key="1">
    <source>
        <dbReference type="EMBL" id="RBL89884.1"/>
    </source>
</evidence>
<gene>
    <name evidence="1" type="ORF">DF182_25725</name>
</gene>
<dbReference type="OrthoDB" id="665951at2"/>
<name>A0A365XVZ7_9BACT</name>
<dbReference type="AlphaFoldDB" id="A0A365XVZ7"/>